<proteinExistence type="predicted"/>
<feature type="region of interest" description="Disordered" evidence="1">
    <location>
        <begin position="1"/>
        <end position="87"/>
    </location>
</feature>
<evidence type="ECO:0000313" key="2">
    <source>
        <dbReference type="EMBL" id="MCI2285936.1"/>
    </source>
</evidence>
<comment type="caution">
    <text evidence="2">The sequence shown here is derived from an EMBL/GenBank/DDBJ whole genome shotgun (WGS) entry which is preliminary data.</text>
</comment>
<dbReference type="Proteomes" id="UP001139646">
    <property type="component" value="Unassembled WGS sequence"/>
</dbReference>
<protein>
    <submittedName>
        <fullName evidence="2">Uncharacterized protein</fullName>
    </submittedName>
</protein>
<feature type="compositionally biased region" description="Polar residues" evidence="1">
    <location>
        <begin position="1"/>
        <end position="23"/>
    </location>
</feature>
<accession>A0ABS9X6R7</accession>
<name>A0ABS9X6R7_9GAMM</name>
<reference evidence="2" key="1">
    <citation type="submission" date="2022-01" db="EMBL/GenBank/DDBJ databases">
        <title>Colwellia maritima, isolated from seawater.</title>
        <authorList>
            <person name="Kristyanto S."/>
            <person name="Jung J."/>
            <person name="Jeon C.O."/>
        </authorList>
    </citation>
    <scope>NUCLEOTIDE SEQUENCE</scope>
    <source>
        <strain evidence="2">MSW7</strain>
    </source>
</reference>
<feature type="compositionally biased region" description="Low complexity" evidence="1">
    <location>
        <begin position="24"/>
        <end position="82"/>
    </location>
</feature>
<gene>
    <name evidence="2" type="ORF">L3081_24225</name>
</gene>
<organism evidence="2 3">
    <name type="scientific">Colwellia maritima</name>
    <dbReference type="NCBI Taxonomy" id="2912588"/>
    <lineage>
        <taxon>Bacteria</taxon>
        <taxon>Pseudomonadati</taxon>
        <taxon>Pseudomonadota</taxon>
        <taxon>Gammaproteobacteria</taxon>
        <taxon>Alteromonadales</taxon>
        <taxon>Colwelliaceae</taxon>
        <taxon>Colwellia</taxon>
    </lineage>
</organism>
<dbReference type="EMBL" id="JAKKSL010000007">
    <property type="protein sequence ID" value="MCI2285936.1"/>
    <property type="molecule type" value="Genomic_DNA"/>
</dbReference>
<evidence type="ECO:0000256" key="1">
    <source>
        <dbReference type="SAM" id="MobiDB-lite"/>
    </source>
</evidence>
<evidence type="ECO:0000313" key="3">
    <source>
        <dbReference type="Proteomes" id="UP001139646"/>
    </source>
</evidence>
<sequence length="247" mass="27439">MQSPQYNHPQQGSMPNNYNQHAPQQQGGYTQQRQQAPQQQSGYAQQRQQAPQQQGGYAQQRQQAPQQQGGYAQQRQQAPQQQTEEAKSFLQVKTHGGKAAFEFSPDKTKDGWSTIRLEGAAKLNNNTKQYDWKNKITIQITKSELPVIAAVLLGFMPSCEFGNHGQTNKGFALINQEKAFFKIFEPGERKRMYVCPVPLVEANLMGTLALAQHTANFPSLSSDSALTAIRSLASQMNKSGVTPLAKT</sequence>
<dbReference type="RefSeq" id="WP_242288972.1">
    <property type="nucleotide sequence ID" value="NZ_JAKKSL010000007.1"/>
</dbReference>
<keyword evidence="3" id="KW-1185">Reference proteome</keyword>